<dbReference type="PANTHER" id="PTHR31952:SF1">
    <property type="entry name" value="CB1 CANNABINOID RECEPTOR-INTERACTING PROTEIN 1"/>
    <property type="match status" value="1"/>
</dbReference>
<evidence type="ECO:0000256" key="1">
    <source>
        <dbReference type="ARBA" id="ARBA00003884"/>
    </source>
</evidence>
<dbReference type="STRING" id="32264.T1KYV1"/>
<comment type="function">
    <text evidence="1">Suppresses cannabinoid receptor CNR1-mediated tonic inhibition of voltage-gated calcium channels.</text>
</comment>
<proteinExistence type="inferred from homology"/>
<dbReference type="Pfam" id="PF15043">
    <property type="entry name" value="CNRIP1"/>
    <property type="match status" value="1"/>
</dbReference>
<evidence type="ECO:0000256" key="3">
    <source>
        <dbReference type="ARBA" id="ARBA00015651"/>
    </source>
</evidence>
<keyword evidence="6" id="KW-1185">Reference proteome</keyword>
<name>T1KYV1_TETUR</name>
<evidence type="ECO:0000256" key="2">
    <source>
        <dbReference type="ARBA" id="ARBA00007288"/>
    </source>
</evidence>
<dbReference type="GO" id="GO:0005886">
    <property type="term" value="C:plasma membrane"/>
    <property type="evidence" value="ECO:0007669"/>
    <property type="project" value="TreeGrafter"/>
</dbReference>
<reference evidence="5" key="2">
    <citation type="submission" date="2015-06" db="UniProtKB">
        <authorList>
            <consortium name="EnsemblMetazoa"/>
        </authorList>
    </citation>
    <scope>IDENTIFICATION</scope>
</reference>
<dbReference type="OrthoDB" id="5920443at2759"/>
<dbReference type="GO" id="GO:0031718">
    <property type="term" value="F:type 1 cannabinoid receptor binding"/>
    <property type="evidence" value="ECO:0007669"/>
    <property type="project" value="TreeGrafter"/>
</dbReference>
<dbReference type="Proteomes" id="UP000015104">
    <property type="component" value="Unassembled WGS sequence"/>
</dbReference>
<accession>T1KYV1</accession>
<reference evidence="6" key="1">
    <citation type="submission" date="2011-08" db="EMBL/GenBank/DDBJ databases">
        <authorList>
            <person name="Rombauts S."/>
        </authorList>
    </citation>
    <scope>NUCLEOTIDE SEQUENCE</scope>
    <source>
        <strain evidence="6">London</strain>
    </source>
</reference>
<dbReference type="HOGENOM" id="CLU_110298_0_0_1"/>
<dbReference type="InterPro" id="IPR029204">
    <property type="entry name" value="CNRIP1"/>
</dbReference>
<comment type="subunit">
    <text evidence="4">Interacts with the cannabinoid receptor CNR1 (via C-terminus). Does not interact with cannabinoid receptor CNR2.</text>
</comment>
<evidence type="ECO:0000313" key="6">
    <source>
        <dbReference type="Proteomes" id="UP000015104"/>
    </source>
</evidence>
<dbReference type="KEGG" id="tut:107368604"/>
<dbReference type="AlphaFoldDB" id="T1KYV1"/>
<gene>
    <name evidence="5" type="primary">107368604</name>
</gene>
<dbReference type="PANTHER" id="PTHR31952">
    <property type="entry name" value="CB1 CANNABINOID RECEPTOR-INTERACTING PROTEIN 1"/>
    <property type="match status" value="1"/>
</dbReference>
<comment type="similarity">
    <text evidence="2">Belongs to the CNRIP family.</text>
</comment>
<dbReference type="eggNOG" id="ENOG502QTXE">
    <property type="taxonomic scope" value="Eukaryota"/>
</dbReference>
<sequence>MGESRNNFKITLTIRSANDNDIYFKRDGKRFDCEHTIKLLVEASYHFTITIKPSLPLQSVSVCGIGVSVTDLSQQETDGSKYTFSWSSTKINPSKKKDRTNVQLLFQFQDGLTLVLPLQVKFYRPEETDHLVWGSPLNHVEYNCMVKPGQTYVDIVKEIFR</sequence>
<organism evidence="5 6">
    <name type="scientific">Tetranychus urticae</name>
    <name type="common">Two-spotted spider mite</name>
    <dbReference type="NCBI Taxonomy" id="32264"/>
    <lineage>
        <taxon>Eukaryota</taxon>
        <taxon>Metazoa</taxon>
        <taxon>Ecdysozoa</taxon>
        <taxon>Arthropoda</taxon>
        <taxon>Chelicerata</taxon>
        <taxon>Arachnida</taxon>
        <taxon>Acari</taxon>
        <taxon>Acariformes</taxon>
        <taxon>Trombidiformes</taxon>
        <taxon>Prostigmata</taxon>
        <taxon>Eleutherengona</taxon>
        <taxon>Raphignathae</taxon>
        <taxon>Tetranychoidea</taxon>
        <taxon>Tetranychidae</taxon>
        <taxon>Tetranychus</taxon>
    </lineage>
</organism>
<protein>
    <recommendedName>
        <fullName evidence="3">CB1 cannabinoid receptor-interacting protein 1</fullName>
    </recommendedName>
</protein>
<dbReference type="OMA" id="YCKMETS"/>
<dbReference type="EMBL" id="CAEY01000718">
    <property type="status" value="NOT_ANNOTATED_CDS"/>
    <property type="molecule type" value="Genomic_DNA"/>
</dbReference>
<dbReference type="EnsemblMetazoa" id="tetur27g02000.1">
    <property type="protein sequence ID" value="tetur27g02000.1"/>
    <property type="gene ID" value="tetur27g02000"/>
</dbReference>
<evidence type="ECO:0000256" key="4">
    <source>
        <dbReference type="ARBA" id="ARBA00026030"/>
    </source>
</evidence>
<evidence type="ECO:0000313" key="5">
    <source>
        <dbReference type="EnsemblMetazoa" id="tetur27g02000.1"/>
    </source>
</evidence>